<dbReference type="RefSeq" id="WP_376771408.1">
    <property type="nucleotide sequence ID" value="NZ_JACHJW010000001.1"/>
</dbReference>
<comment type="caution">
    <text evidence="4">The sequence shown here is derived from an EMBL/GenBank/DDBJ whole genome shotgun (WGS) entry which is preliminary data.</text>
</comment>
<evidence type="ECO:0000256" key="1">
    <source>
        <dbReference type="ARBA" id="ARBA00006096"/>
    </source>
</evidence>
<dbReference type="GO" id="GO:0000270">
    <property type="term" value="P:peptidoglycan metabolic process"/>
    <property type="evidence" value="ECO:0007669"/>
    <property type="project" value="TreeGrafter"/>
</dbReference>
<proteinExistence type="inferred from homology"/>
<dbReference type="EMBL" id="JACHJW010000001">
    <property type="protein sequence ID" value="MBB4959473.1"/>
    <property type="molecule type" value="Genomic_DNA"/>
</dbReference>
<dbReference type="GO" id="GO:0006508">
    <property type="term" value="P:proteolysis"/>
    <property type="evidence" value="ECO:0007669"/>
    <property type="project" value="InterPro"/>
</dbReference>
<dbReference type="PANTHER" id="PTHR30023">
    <property type="entry name" value="D-ALANYL-D-ALANINE CARBOXYPEPTIDASE"/>
    <property type="match status" value="1"/>
</dbReference>
<dbReference type="PRINTS" id="PR00922">
    <property type="entry name" value="DADACBPTASE3"/>
</dbReference>
<evidence type="ECO:0000313" key="4">
    <source>
        <dbReference type="EMBL" id="MBB4959473.1"/>
    </source>
</evidence>
<evidence type="ECO:0000256" key="2">
    <source>
        <dbReference type="ARBA" id="ARBA00022801"/>
    </source>
</evidence>
<dbReference type="NCBIfam" id="TIGR00666">
    <property type="entry name" value="PBP4"/>
    <property type="match status" value="1"/>
</dbReference>
<dbReference type="Gene3D" id="3.40.710.10">
    <property type="entry name" value="DD-peptidase/beta-lactamase superfamily"/>
    <property type="match status" value="2"/>
</dbReference>
<dbReference type="EC" id="3.4.21.-" evidence="4"/>
<accession>A0A7W7SR75</accession>
<protein>
    <submittedName>
        <fullName evidence="4">D-alanyl-D-alanine carboxypeptidase/D-alanyl-D-alanine-endopeptidase (Penicillin-binding protein 4)</fullName>
        <ecNumber evidence="4">3.4.16.4</ecNumber>
        <ecNumber evidence="4">3.4.21.-</ecNumber>
    </submittedName>
</protein>
<sequence length="470" mass="47230">MPVLVLALAAVSLVIVRPGPIAGWWGSGDRSPAIIELGEPTPPPVLANVPDNAPMPTPAGIRAAIDALVTGSALGSEVNVSVLDALTGESLYVRGGDVPTVPASTTKLATAVTVLATRGPAYRITTRVVAGAEPGEVVIIGAGDPTLAVNGTGSYPGAGRLDRLAEQVKQALGGTVPTKVTVDSSLYSGPTYEPGWDADIPTGGYGAAMTALMTDGARLDPKKSTKGAARTPVPDLAAGKSFAKLLGLPAAQVKAVSRGTAPPANGSTAPPTAGTGPIEPGTELGRVQSPPIIRMVDFMLTDSDNVVAEALARQVALSRGQPASFVGGAAAMDVVLAELGLPADQSDLADGSGLSRSNRVTPELLSRLLVMVANGQHPELTGLVNGLPVAGWSGTLDDRFGVAASRMGAGVVRAKTGTLSGVHAFSGLLTTADGRLLAFTVLANKVPVGSDQAQPILDRLAATLAACGCR</sequence>
<dbReference type="InterPro" id="IPR012338">
    <property type="entry name" value="Beta-lactam/transpept-like"/>
</dbReference>
<dbReference type="EC" id="3.4.16.4" evidence="4"/>
<keyword evidence="4" id="KW-0645">Protease</keyword>
<reference evidence="4 5" key="1">
    <citation type="submission" date="2020-08" db="EMBL/GenBank/DDBJ databases">
        <title>Sequencing the genomes of 1000 actinobacteria strains.</title>
        <authorList>
            <person name="Klenk H.-P."/>
        </authorList>
    </citation>
    <scope>NUCLEOTIDE SEQUENCE [LARGE SCALE GENOMIC DNA]</scope>
    <source>
        <strain evidence="4 5">DSM 45886</strain>
    </source>
</reference>
<feature type="region of interest" description="Disordered" evidence="3">
    <location>
        <begin position="257"/>
        <end position="285"/>
    </location>
</feature>
<keyword evidence="5" id="KW-1185">Reference proteome</keyword>
<dbReference type="Pfam" id="PF02113">
    <property type="entry name" value="Peptidase_S13"/>
    <property type="match status" value="2"/>
</dbReference>
<gene>
    <name evidence="4" type="ORF">FHR38_003206</name>
</gene>
<organism evidence="4 5">
    <name type="scientific">Micromonospora polyrhachis</name>
    <dbReference type="NCBI Taxonomy" id="1282883"/>
    <lineage>
        <taxon>Bacteria</taxon>
        <taxon>Bacillati</taxon>
        <taxon>Actinomycetota</taxon>
        <taxon>Actinomycetes</taxon>
        <taxon>Micromonosporales</taxon>
        <taxon>Micromonosporaceae</taxon>
        <taxon>Micromonospora</taxon>
    </lineage>
</organism>
<dbReference type="PANTHER" id="PTHR30023:SF0">
    <property type="entry name" value="PENICILLIN-SENSITIVE CARBOXYPEPTIDASE A"/>
    <property type="match status" value="1"/>
</dbReference>
<comment type="similarity">
    <text evidence="1">Belongs to the peptidase S13 family.</text>
</comment>
<dbReference type="SUPFAM" id="SSF56601">
    <property type="entry name" value="beta-lactamase/transpeptidase-like"/>
    <property type="match status" value="1"/>
</dbReference>
<dbReference type="Proteomes" id="UP000578819">
    <property type="component" value="Unassembled WGS sequence"/>
</dbReference>
<keyword evidence="2 4" id="KW-0378">Hydrolase</keyword>
<dbReference type="AlphaFoldDB" id="A0A7W7SR75"/>
<name>A0A7W7SR75_9ACTN</name>
<dbReference type="GO" id="GO:0009002">
    <property type="term" value="F:serine-type D-Ala-D-Ala carboxypeptidase activity"/>
    <property type="evidence" value="ECO:0007669"/>
    <property type="project" value="UniProtKB-EC"/>
</dbReference>
<dbReference type="InterPro" id="IPR000667">
    <property type="entry name" value="Peptidase_S13"/>
</dbReference>
<evidence type="ECO:0000256" key="3">
    <source>
        <dbReference type="SAM" id="MobiDB-lite"/>
    </source>
</evidence>
<evidence type="ECO:0000313" key="5">
    <source>
        <dbReference type="Proteomes" id="UP000578819"/>
    </source>
</evidence>
<keyword evidence="4" id="KW-0121">Carboxypeptidase</keyword>